<dbReference type="OrthoDB" id="5198441at2"/>
<name>A0A1I5ZBN6_9PSEU</name>
<dbReference type="RefSeq" id="WP_093576310.1">
    <property type="nucleotide sequence ID" value="NZ_FOWC01000014.1"/>
</dbReference>
<dbReference type="Proteomes" id="UP000470404">
    <property type="component" value="Unassembled WGS sequence"/>
</dbReference>
<keyword evidence="1" id="KW-0489">Methyltransferase</keyword>
<dbReference type="STRING" id="112413.SAMN05421854_114185"/>
<dbReference type="Proteomes" id="UP000199137">
    <property type="component" value="Unassembled WGS sequence"/>
</dbReference>
<accession>A0A1I5ZBN6</accession>
<dbReference type="GO" id="GO:0008168">
    <property type="term" value="F:methyltransferase activity"/>
    <property type="evidence" value="ECO:0007669"/>
    <property type="project" value="UniProtKB-KW"/>
</dbReference>
<gene>
    <name evidence="1" type="ORF">G3I59_09410</name>
    <name evidence="2" type="ORF">SAMN05421854_114185</name>
</gene>
<proteinExistence type="predicted"/>
<dbReference type="EMBL" id="JAAGNC010000061">
    <property type="protein sequence ID" value="NEC55802.1"/>
    <property type="molecule type" value="Genomic_DNA"/>
</dbReference>
<dbReference type="GO" id="GO:0032259">
    <property type="term" value="P:methylation"/>
    <property type="evidence" value="ECO:0007669"/>
    <property type="project" value="UniProtKB-KW"/>
</dbReference>
<protein>
    <submittedName>
        <fullName evidence="1">Class I SAM-dependent methyltransferase</fullName>
    </submittedName>
</protein>
<keyword evidence="1" id="KW-0808">Transferase</keyword>
<reference evidence="2 3" key="1">
    <citation type="submission" date="2016-10" db="EMBL/GenBank/DDBJ databases">
        <authorList>
            <person name="de Groot N.N."/>
        </authorList>
    </citation>
    <scope>NUCLEOTIDE SEQUENCE [LARGE SCALE GENOMIC DNA]</scope>
    <source>
        <strain evidence="2 3">DSM 44637</strain>
    </source>
</reference>
<sequence>MTVTWDPKTVAGDFAGRMALVFERDLHRAEAAELATSIGAALAEEGPSSKTGRRLLRESGVRDTWNRVFAEQRSAAVAAAIRPHVRGRVVDLLAGDATVAAALRELGCRDISCWERRGAYPEPPRLPVSPFEELLTVRPVADTVLMVTVLHHEKSAPELLDQARELGARRWVVVENCVSETVSDHLHEFADIFFNTCLNEFDVDCTTEHRTLEAWCELLGGHGTVAHAGDLGRVPGMPFPYELIVVDL</sequence>
<evidence type="ECO:0000313" key="2">
    <source>
        <dbReference type="EMBL" id="SFQ53916.1"/>
    </source>
</evidence>
<evidence type="ECO:0000313" key="4">
    <source>
        <dbReference type="Proteomes" id="UP000470404"/>
    </source>
</evidence>
<dbReference type="AlphaFoldDB" id="A0A1I5ZBN6"/>
<reference evidence="1 4" key="2">
    <citation type="submission" date="2020-01" db="EMBL/GenBank/DDBJ databases">
        <title>Insect and environment-associated Actinomycetes.</title>
        <authorList>
            <person name="Currrie C."/>
            <person name="Chevrette M."/>
            <person name="Carlson C."/>
            <person name="Stubbendieck R."/>
            <person name="Wendt-Pienkowski E."/>
        </authorList>
    </citation>
    <scope>NUCLEOTIDE SEQUENCE [LARGE SCALE GENOMIC DNA]</scope>
    <source>
        <strain evidence="1 4">SID8386</strain>
    </source>
</reference>
<keyword evidence="4" id="KW-1185">Reference proteome</keyword>
<organism evidence="2 3">
    <name type="scientific">Amycolatopsis rubida</name>
    <dbReference type="NCBI Taxonomy" id="112413"/>
    <lineage>
        <taxon>Bacteria</taxon>
        <taxon>Bacillati</taxon>
        <taxon>Actinomycetota</taxon>
        <taxon>Actinomycetes</taxon>
        <taxon>Pseudonocardiales</taxon>
        <taxon>Pseudonocardiaceae</taxon>
        <taxon>Amycolatopsis</taxon>
    </lineage>
</organism>
<dbReference type="EMBL" id="FOWC01000014">
    <property type="protein sequence ID" value="SFQ53916.1"/>
    <property type="molecule type" value="Genomic_DNA"/>
</dbReference>
<evidence type="ECO:0000313" key="3">
    <source>
        <dbReference type="Proteomes" id="UP000199137"/>
    </source>
</evidence>
<evidence type="ECO:0000313" key="1">
    <source>
        <dbReference type="EMBL" id="NEC55802.1"/>
    </source>
</evidence>